<dbReference type="PANTHER" id="PTHR11654">
    <property type="entry name" value="OLIGOPEPTIDE TRANSPORTER-RELATED"/>
    <property type="match status" value="1"/>
</dbReference>
<evidence type="ECO:0000313" key="11">
    <source>
        <dbReference type="EMBL" id="GAB1291388.1"/>
    </source>
</evidence>
<dbReference type="InterPro" id="IPR000109">
    <property type="entry name" value="POT_fam"/>
</dbReference>
<feature type="transmembrane region" description="Helical" evidence="10">
    <location>
        <begin position="283"/>
        <end position="303"/>
    </location>
</feature>
<comment type="subcellular location">
    <subcellularLocation>
        <location evidence="1">Membrane</location>
        <topology evidence="1">Multi-pass membrane protein</topology>
    </subcellularLocation>
</comment>
<feature type="region of interest" description="Disordered" evidence="9">
    <location>
        <begin position="14"/>
        <end position="47"/>
    </location>
</feature>
<dbReference type="EMBL" id="BAAFST010000006">
    <property type="protein sequence ID" value="GAB1291388.1"/>
    <property type="molecule type" value="Genomic_DNA"/>
</dbReference>
<feature type="compositionally biased region" description="Basic residues" evidence="9">
    <location>
        <begin position="16"/>
        <end position="27"/>
    </location>
</feature>
<dbReference type="Gene3D" id="1.20.1250.20">
    <property type="entry name" value="MFS general substrate transporter like domains"/>
    <property type="match status" value="1"/>
</dbReference>
<dbReference type="InterPro" id="IPR015157">
    <property type="entry name" value="TMA7"/>
</dbReference>
<reference evidence="11 12" key="1">
    <citation type="submission" date="2024-08" db="EMBL/GenBank/DDBJ databases">
        <title>The draft genome of Apodemus speciosus.</title>
        <authorList>
            <person name="Nabeshima K."/>
            <person name="Suzuki S."/>
            <person name="Onuma M."/>
        </authorList>
    </citation>
    <scope>NUCLEOTIDE SEQUENCE [LARGE SCALE GENOMIC DNA]</scope>
    <source>
        <strain evidence="11">IB14-021</strain>
    </source>
</reference>
<dbReference type="Proteomes" id="UP001623349">
    <property type="component" value="Unassembled WGS sequence"/>
</dbReference>
<evidence type="ECO:0000256" key="6">
    <source>
        <dbReference type="ARBA" id="ARBA00022856"/>
    </source>
</evidence>
<name>A0ABQ0EWI4_APOSI</name>
<feature type="transmembrane region" description="Helical" evidence="10">
    <location>
        <begin position="143"/>
        <end position="163"/>
    </location>
</feature>
<feature type="transmembrane region" description="Helical" evidence="10">
    <location>
        <begin position="408"/>
        <end position="430"/>
    </location>
</feature>
<evidence type="ECO:0000256" key="5">
    <source>
        <dbReference type="ARBA" id="ARBA00022847"/>
    </source>
</evidence>
<feature type="transmembrane region" description="Helical" evidence="10">
    <location>
        <begin position="175"/>
        <end position="195"/>
    </location>
</feature>
<evidence type="ECO:0000256" key="2">
    <source>
        <dbReference type="ARBA" id="ARBA00005982"/>
    </source>
</evidence>
<evidence type="ECO:0000256" key="3">
    <source>
        <dbReference type="ARBA" id="ARBA00006631"/>
    </source>
</evidence>
<gene>
    <name evidence="11" type="ORF">APTSU1_000661800</name>
</gene>
<dbReference type="InterPro" id="IPR036259">
    <property type="entry name" value="MFS_trans_sf"/>
</dbReference>
<evidence type="ECO:0000256" key="9">
    <source>
        <dbReference type="SAM" id="MobiDB-lite"/>
    </source>
</evidence>
<sequence length="593" mass="66245">MGLVKGLEALRQAGKVAKRRPLKLPKKQAKEMDEEGKTFRQKQKEEQKKVEELKAKAIGKGPLATGGIKKSGKKDFIINDEKTPLPLHGGAEQRKTVGHFGCFRVGICLLLVELCERFTFFEVVCNMIPFCTERLGCSNHQAAILNLGFIGASVLTPVFVRWLADEYFGRDRLGYISLALHFLGTALLSLLAFPLEDFYRGAHPVFNNTSVEEQTRLFHVALLTLCLGTGGIRAVICQPDARGRQERESKKPMSFCNWASWSMNLNAAVVFLGISSIQYLGSGALVVLLPTLSVFAALVTLYMKYFDLIYRPENHRSLWTVPRAFVRALKTRCLRYCHLGRDGSSWLDHAMEKQGGYGSELQEEETENVLSALLPLFGFQPVYRMCLMQIPSGYYLQTMNSNRKLGGFPLPIALMNAISLLPLLILAPLMDYFSSCLLPSKRDGPFLSACINLSGAGPLVRWHQIRWILLYADKERRRVYRDRHHLKVAGNICAASSVAMAGFLEVYRKHSQEQSPSGKLLSVSSMACVYLVPQYVLLGVSEVLVNPAGLHGNTQSHSKHLQRNFHDAFDAVPRICLFHGGTADRVGLSPLRR</sequence>
<dbReference type="Pfam" id="PF00854">
    <property type="entry name" value="PTR2"/>
    <property type="match status" value="1"/>
</dbReference>
<accession>A0ABQ0EWI4</accession>
<keyword evidence="5" id="KW-0813">Transport</keyword>
<keyword evidence="5" id="KW-0769">Symport</keyword>
<feature type="transmembrane region" description="Helical" evidence="10">
    <location>
        <begin position="215"/>
        <end position="237"/>
    </location>
</feature>
<evidence type="ECO:0000256" key="1">
    <source>
        <dbReference type="ARBA" id="ARBA00004141"/>
    </source>
</evidence>
<evidence type="ECO:0000313" key="12">
    <source>
        <dbReference type="Proteomes" id="UP001623349"/>
    </source>
</evidence>
<dbReference type="SUPFAM" id="SSF103473">
    <property type="entry name" value="MFS general substrate transporter"/>
    <property type="match status" value="1"/>
</dbReference>
<dbReference type="Pfam" id="PF09072">
    <property type="entry name" value="TMA7"/>
    <property type="match status" value="1"/>
</dbReference>
<keyword evidence="4 10" id="KW-0812">Transmembrane</keyword>
<organism evidence="11 12">
    <name type="scientific">Apodemus speciosus</name>
    <name type="common">Large Japanese field mouse</name>
    <dbReference type="NCBI Taxonomy" id="105296"/>
    <lineage>
        <taxon>Eukaryota</taxon>
        <taxon>Metazoa</taxon>
        <taxon>Chordata</taxon>
        <taxon>Craniata</taxon>
        <taxon>Vertebrata</taxon>
        <taxon>Euteleostomi</taxon>
        <taxon>Mammalia</taxon>
        <taxon>Eutheria</taxon>
        <taxon>Euarchontoglires</taxon>
        <taxon>Glires</taxon>
        <taxon>Rodentia</taxon>
        <taxon>Myomorpha</taxon>
        <taxon>Muroidea</taxon>
        <taxon>Muridae</taxon>
        <taxon>Murinae</taxon>
        <taxon>Apodemus</taxon>
    </lineage>
</organism>
<evidence type="ECO:0000256" key="7">
    <source>
        <dbReference type="ARBA" id="ARBA00022989"/>
    </source>
</evidence>
<comment type="similarity">
    <text evidence="3">Belongs to the TMA7 family.</text>
</comment>
<evidence type="ECO:0000256" key="8">
    <source>
        <dbReference type="ARBA" id="ARBA00023136"/>
    </source>
</evidence>
<feature type="compositionally biased region" description="Basic and acidic residues" evidence="9">
    <location>
        <begin position="28"/>
        <end position="47"/>
    </location>
</feature>
<comment type="caution">
    <text evidence="11">The sequence shown here is derived from an EMBL/GenBank/DDBJ whole genome shotgun (WGS) entry which is preliminary data.</text>
</comment>
<feature type="transmembrane region" description="Helical" evidence="10">
    <location>
        <begin position="258"/>
        <end position="277"/>
    </location>
</feature>
<proteinExistence type="inferred from homology"/>
<comment type="similarity">
    <text evidence="2">Belongs to the major facilitator superfamily. Proton-dependent oligopeptide transporter (POT/PTR) (TC 2.A.17) family.</text>
</comment>
<keyword evidence="7 10" id="KW-1133">Transmembrane helix</keyword>
<keyword evidence="6" id="KW-0571">Peptide transport</keyword>
<keyword evidence="6" id="KW-0653">Protein transport</keyword>
<protein>
    <submittedName>
        <fullName evidence="11">Solute carrier family 15 member 5</fullName>
    </submittedName>
</protein>
<keyword evidence="8 10" id="KW-0472">Membrane</keyword>
<evidence type="ECO:0000256" key="4">
    <source>
        <dbReference type="ARBA" id="ARBA00022692"/>
    </source>
</evidence>
<keyword evidence="12" id="KW-1185">Reference proteome</keyword>
<evidence type="ECO:0000256" key="10">
    <source>
        <dbReference type="SAM" id="Phobius"/>
    </source>
</evidence>